<organism evidence="3 4">
    <name type="scientific">Apophysomyces ossiformis</name>
    <dbReference type="NCBI Taxonomy" id="679940"/>
    <lineage>
        <taxon>Eukaryota</taxon>
        <taxon>Fungi</taxon>
        <taxon>Fungi incertae sedis</taxon>
        <taxon>Mucoromycota</taxon>
        <taxon>Mucoromycotina</taxon>
        <taxon>Mucoromycetes</taxon>
        <taxon>Mucorales</taxon>
        <taxon>Mucorineae</taxon>
        <taxon>Mucoraceae</taxon>
        <taxon>Apophysomyces</taxon>
    </lineage>
</organism>
<proteinExistence type="predicted"/>
<dbReference type="Pfam" id="PF13649">
    <property type="entry name" value="Methyltransf_25"/>
    <property type="match status" value="1"/>
</dbReference>
<dbReference type="Gene3D" id="3.40.50.150">
    <property type="entry name" value="Vaccinia Virus protein VP39"/>
    <property type="match status" value="1"/>
</dbReference>
<feature type="compositionally biased region" description="Polar residues" evidence="1">
    <location>
        <begin position="23"/>
        <end position="37"/>
    </location>
</feature>
<evidence type="ECO:0000313" key="3">
    <source>
        <dbReference type="EMBL" id="KAF7723939.1"/>
    </source>
</evidence>
<dbReference type="SUPFAM" id="SSF53335">
    <property type="entry name" value="S-adenosyl-L-methionine-dependent methyltransferases"/>
    <property type="match status" value="1"/>
</dbReference>
<reference evidence="3" key="1">
    <citation type="submission" date="2020-01" db="EMBL/GenBank/DDBJ databases">
        <title>Genome Sequencing of Three Apophysomyces-Like Fungal Strains Confirms a Novel Fungal Genus in the Mucoromycota with divergent Burkholderia-like Endosymbiotic Bacteria.</title>
        <authorList>
            <person name="Stajich J.E."/>
            <person name="Macias A.M."/>
            <person name="Carter-House D."/>
            <person name="Lovett B."/>
            <person name="Kasson L.R."/>
            <person name="Berry K."/>
            <person name="Grigoriev I."/>
            <person name="Chang Y."/>
            <person name="Spatafora J."/>
            <person name="Kasson M.T."/>
        </authorList>
    </citation>
    <scope>NUCLEOTIDE SEQUENCE</scope>
    <source>
        <strain evidence="3">NRRL A-21654</strain>
    </source>
</reference>
<feature type="domain" description="Methyltransferase" evidence="2">
    <location>
        <begin position="104"/>
        <end position="195"/>
    </location>
</feature>
<dbReference type="GO" id="GO:0008168">
    <property type="term" value="F:methyltransferase activity"/>
    <property type="evidence" value="ECO:0007669"/>
    <property type="project" value="TreeGrafter"/>
</dbReference>
<dbReference type="EMBL" id="JABAYA010000135">
    <property type="protein sequence ID" value="KAF7723939.1"/>
    <property type="molecule type" value="Genomic_DNA"/>
</dbReference>
<keyword evidence="4" id="KW-1185">Reference proteome</keyword>
<comment type="caution">
    <text evidence="3">The sequence shown here is derived from an EMBL/GenBank/DDBJ whole genome shotgun (WGS) entry which is preliminary data.</text>
</comment>
<dbReference type="Proteomes" id="UP000605846">
    <property type="component" value="Unassembled WGS sequence"/>
</dbReference>
<accession>A0A8H7BNY1</accession>
<protein>
    <recommendedName>
        <fullName evidence="2">Methyltransferase domain-containing protein</fullName>
    </recommendedName>
</protein>
<dbReference type="PANTHER" id="PTHR43591:SF24">
    <property type="entry name" value="2-METHOXY-6-POLYPRENYL-1,4-BENZOQUINOL METHYLASE, MITOCHONDRIAL"/>
    <property type="match status" value="1"/>
</dbReference>
<dbReference type="InterPro" id="IPR029063">
    <property type="entry name" value="SAM-dependent_MTases_sf"/>
</dbReference>
<dbReference type="OrthoDB" id="2013972at2759"/>
<dbReference type="CDD" id="cd02440">
    <property type="entry name" value="AdoMet_MTases"/>
    <property type="match status" value="1"/>
</dbReference>
<evidence type="ECO:0000313" key="4">
    <source>
        <dbReference type="Proteomes" id="UP000605846"/>
    </source>
</evidence>
<feature type="region of interest" description="Disordered" evidence="1">
    <location>
        <begin position="1"/>
        <end position="45"/>
    </location>
</feature>
<dbReference type="PANTHER" id="PTHR43591">
    <property type="entry name" value="METHYLTRANSFERASE"/>
    <property type="match status" value="1"/>
</dbReference>
<evidence type="ECO:0000259" key="2">
    <source>
        <dbReference type="Pfam" id="PF13649"/>
    </source>
</evidence>
<sequence length="323" mass="36243">MGHIVSRGSPRKSDKGQRYPIDMTSSETTAPGLTNDETSPSHSLTSLPLDRVYHDVETSTYWLPKDEEEQERLTVQHLAIKELYNGNVLSRTPEFVDLEKGCDVLDIGCGSGMWAMDMGMAYPNSKFTGVDIADVRVKNITLENVTFGYGNILEKVDFPDNSFDMVHIRLLILALRKEEWPNAIKEGLRLVKPGGILHVMEYDLLVNGGPVSRKGMQTLRDICHDRGQDPDIAKSLEKYVTEAGASVIQTDYRYVEFSAPTNLGKKFVWDWKQGFKSGMKMFAPRLGLETPEEQKKFLEEISTDMATSGCRTALFGVLARKPL</sequence>
<gene>
    <name evidence="3" type="ORF">EC973_001511</name>
</gene>
<evidence type="ECO:0000256" key="1">
    <source>
        <dbReference type="SAM" id="MobiDB-lite"/>
    </source>
</evidence>
<dbReference type="InterPro" id="IPR041698">
    <property type="entry name" value="Methyltransf_25"/>
</dbReference>
<dbReference type="AlphaFoldDB" id="A0A8H7BNY1"/>
<name>A0A8H7BNY1_9FUNG</name>